<name>A0ABU2XPQ1_9ACTN</name>
<organism evidence="1 2">
    <name type="scientific">Streptomyces lonegramiae</name>
    <dbReference type="NCBI Taxonomy" id="3075524"/>
    <lineage>
        <taxon>Bacteria</taxon>
        <taxon>Bacillati</taxon>
        <taxon>Actinomycetota</taxon>
        <taxon>Actinomycetes</taxon>
        <taxon>Kitasatosporales</taxon>
        <taxon>Streptomycetaceae</taxon>
        <taxon>Streptomyces</taxon>
    </lineage>
</organism>
<dbReference type="Proteomes" id="UP001180754">
    <property type="component" value="Unassembled WGS sequence"/>
</dbReference>
<accession>A0ABU2XPQ1</accession>
<proteinExistence type="predicted"/>
<dbReference type="RefSeq" id="WP_311728455.1">
    <property type="nucleotide sequence ID" value="NZ_JAVRFD010000022.1"/>
</dbReference>
<evidence type="ECO:0000313" key="1">
    <source>
        <dbReference type="EMBL" id="MDT0547913.1"/>
    </source>
</evidence>
<comment type="caution">
    <text evidence="1">The sequence shown here is derived from an EMBL/GenBank/DDBJ whole genome shotgun (WGS) entry which is preliminary data.</text>
</comment>
<keyword evidence="2" id="KW-1185">Reference proteome</keyword>
<evidence type="ECO:0008006" key="3">
    <source>
        <dbReference type="Google" id="ProtNLM"/>
    </source>
</evidence>
<dbReference type="SUPFAM" id="SSF48371">
    <property type="entry name" value="ARM repeat"/>
    <property type="match status" value="1"/>
</dbReference>
<dbReference type="EMBL" id="JAVRFD010000022">
    <property type="protein sequence ID" value="MDT0547913.1"/>
    <property type="molecule type" value="Genomic_DNA"/>
</dbReference>
<protein>
    <recommendedName>
        <fullName evidence="3">HEAT repeat-containing protein</fullName>
    </recommendedName>
</protein>
<dbReference type="InterPro" id="IPR016024">
    <property type="entry name" value="ARM-type_fold"/>
</dbReference>
<reference evidence="1" key="1">
    <citation type="submission" date="2024-05" db="EMBL/GenBank/DDBJ databases">
        <title>30 novel species of actinomycetes from the DSMZ collection.</title>
        <authorList>
            <person name="Nouioui I."/>
        </authorList>
    </citation>
    <scope>NUCLEOTIDE SEQUENCE</scope>
    <source>
        <strain evidence="1">DSM 41529</strain>
    </source>
</reference>
<gene>
    <name evidence="1" type="ORF">RND15_35255</name>
</gene>
<evidence type="ECO:0000313" key="2">
    <source>
        <dbReference type="Proteomes" id="UP001180754"/>
    </source>
</evidence>
<sequence length="1144" mass="123064">MVRDPQASHALADELLAALDPLPYRRRMRELALRARAASAHGQLAGLLEALSERGGYERGLAAMAAAVGGRTAYLEGRLTDPDPVVRGHALKAARRGQLTDAALEAAFEDAPAAIRGRLARTVVARRRTALADRLVDPLRERWGDVEAARVLPACGPETVARLLPGLFHAVGSWRALASRHPAAVLDEAERQLSALPEALRGDWWLRHASCVALAARAEPQRALGLLERLCHGLLPLPVWHRLGALAAAEPGRTIRLLLTPERAGVLRGRGLDRAVLRRLVRADPPELADLARALGHDAQALPRLLAALPPSRRPAFFDAAVAERDLTHAELEPVLLEVLPRPRREAEARRMAERARERGAPWITVLEAVSYLPVGEAREELLRATRRSSADDRALAYPLLIRNAARSGDPEAVTSLLALLERLRNEQDPVRSAALRALSGTHPSLFLDAAAEHLDRVATDAIQARDSSPATRQALHRLAVALLREHAVTGRRELIGWALRTVTRLAGNVGRGDLGRLDATLRRGQEQAVFEALRPWLEAGADRVDHELTFALARSLGRRAHAMPELQELLRQAIQFGSNDTVRTAVGLWLEDPARRDERVAELLALEPSTAVLPSVLDVLTHRRTDLLDVVLDDTPPYGRFLTPGSHWTPPVGHGIGRWLPRQRAAAAQILARAAADGSLRTDQRVGAIAAAARIPDHGAEAALAWTGSDDVVLAEAALAALAWTDRPAEHLPLLLAHAGGDRARVAVYAATRATLFMAPSRLEGLLRGVLVPGEGTSAAGEGGTAVPAKVTSRKEAARLAATRLPAPDAAALLADAYHAPGQHHDVRAACVAFATGLLGHESAWELLSAAARGRREPRWAVLRTRPLDLPELHRERYARLIRDVCDTDDPEVVGAGHAALAIWAPWGPDAAAVLVAAATDLDDRAGWQSAADALIDLMAAVPDGMAEDNPLAWVLAALAAADTDPRTPDAEPDRDRPARRRIGRITARLAQHSRMRPGTMRPVATAAAELLAGYEPFVADAAQVLVNAVDLDAEPGVLTAALARLARLHATRPALAARTADALHQRLRTAARPGRGEALLRAAQDLGDDGAHASGLFAVTLTEVGGARTTWTEPWRTRLRALRRHPHPDVRDAALLLSTAQE</sequence>